<evidence type="ECO:0000313" key="2">
    <source>
        <dbReference type="EMBL" id="GFH24727.1"/>
    </source>
</evidence>
<feature type="non-terminal residue" evidence="2">
    <location>
        <position position="1"/>
    </location>
</feature>
<proteinExistence type="predicted"/>
<gene>
    <name evidence="2" type="ORF">HaLaN_22578</name>
</gene>
<evidence type="ECO:0000313" key="3">
    <source>
        <dbReference type="Proteomes" id="UP000485058"/>
    </source>
</evidence>
<dbReference type="AlphaFoldDB" id="A0A699ZPG3"/>
<dbReference type="Proteomes" id="UP000485058">
    <property type="component" value="Unassembled WGS sequence"/>
</dbReference>
<keyword evidence="1" id="KW-0732">Signal</keyword>
<feature type="signal peptide" evidence="1">
    <location>
        <begin position="1"/>
        <end position="31"/>
    </location>
</feature>
<evidence type="ECO:0000256" key="1">
    <source>
        <dbReference type="SAM" id="SignalP"/>
    </source>
</evidence>
<keyword evidence="3" id="KW-1185">Reference proteome</keyword>
<sequence>VYQGDTGSVAPPLLNLPAATLLLLATRLLSALPPSLWCAEVVPAAISDTLAAVARDALLTASMPPDWSRAALPVLARLRPDVAE</sequence>
<name>A0A699ZPG3_HAELA</name>
<accession>A0A699ZPG3</accession>
<feature type="non-terminal residue" evidence="2">
    <location>
        <position position="84"/>
    </location>
</feature>
<comment type="caution">
    <text evidence="2">The sequence shown here is derived from an EMBL/GenBank/DDBJ whole genome shotgun (WGS) entry which is preliminary data.</text>
</comment>
<protein>
    <submittedName>
        <fullName evidence="2">Uncharacterized protein</fullName>
    </submittedName>
</protein>
<dbReference type="EMBL" id="BLLF01002617">
    <property type="protein sequence ID" value="GFH24727.1"/>
    <property type="molecule type" value="Genomic_DNA"/>
</dbReference>
<organism evidence="2 3">
    <name type="scientific">Haematococcus lacustris</name>
    <name type="common">Green alga</name>
    <name type="synonym">Haematococcus pluvialis</name>
    <dbReference type="NCBI Taxonomy" id="44745"/>
    <lineage>
        <taxon>Eukaryota</taxon>
        <taxon>Viridiplantae</taxon>
        <taxon>Chlorophyta</taxon>
        <taxon>core chlorophytes</taxon>
        <taxon>Chlorophyceae</taxon>
        <taxon>CS clade</taxon>
        <taxon>Chlamydomonadales</taxon>
        <taxon>Haematococcaceae</taxon>
        <taxon>Haematococcus</taxon>
    </lineage>
</organism>
<reference evidence="2 3" key="1">
    <citation type="submission" date="2020-02" db="EMBL/GenBank/DDBJ databases">
        <title>Draft genome sequence of Haematococcus lacustris strain NIES-144.</title>
        <authorList>
            <person name="Morimoto D."/>
            <person name="Nakagawa S."/>
            <person name="Yoshida T."/>
            <person name="Sawayama S."/>
        </authorList>
    </citation>
    <scope>NUCLEOTIDE SEQUENCE [LARGE SCALE GENOMIC DNA]</scope>
    <source>
        <strain evidence="2 3">NIES-144</strain>
    </source>
</reference>
<feature type="chain" id="PRO_5025330861" evidence="1">
    <location>
        <begin position="32"/>
        <end position="84"/>
    </location>
</feature>